<feature type="transmembrane region" description="Helical" evidence="1">
    <location>
        <begin position="121"/>
        <end position="141"/>
    </location>
</feature>
<evidence type="ECO:0000256" key="1">
    <source>
        <dbReference type="SAM" id="Phobius"/>
    </source>
</evidence>
<evidence type="ECO:0008006" key="4">
    <source>
        <dbReference type="Google" id="ProtNLM"/>
    </source>
</evidence>
<keyword evidence="1" id="KW-1133">Transmembrane helix</keyword>
<proteinExistence type="predicted"/>
<organism evidence="2 3">
    <name type="scientific">Streptosporangium lutulentum</name>
    <dbReference type="NCBI Taxonomy" id="1461250"/>
    <lineage>
        <taxon>Bacteria</taxon>
        <taxon>Bacillati</taxon>
        <taxon>Actinomycetota</taxon>
        <taxon>Actinomycetes</taxon>
        <taxon>Streptosporangiales</taxon>
        <taxon>Streptosporangiaceae</taxon>
        <taxon>Streptosporangium</taxon>
    </lineage>
</organism>
<sequence length="280" mass="30369">MLRIARAAMFTVLPAELLLAVLLVSGVSLPVPVIVVAELAVVSVLVLEGVTAYRLFGAERRGGADRRTALRATFRRLVPIQVIKVMEFELKGLASLVLWVARRRHSVPPGSTAVAYSKEQTPTLVAFLFVMIVETVVLDLLLMATGVPAGPRLVVLVLHLYGIVFVLALGAACVTRPHVVTSGELRIRYGVYFDLRIPRDLISSVRLSRNYNESGMVMVADGRLGVAVSSQTNVIVELTEPITVVRPLGGLAEVTSVRFFADVPNTVLSTLRSLPHREVS</sequence>
<feature type="transmembrane region" description="Helical" evidence="1">
    <location>
        <begin position="153"/>
        <end position="172"/>
    </location>
</feature>
<name>A0ABT9QAS5_9ACTN</name>
<feature type="transmembrane region" description="Helical" evidence="1">
    <location>
        <begin position="33"/>
        <end position="56"/>
    </location>
</feature>
<protein>
    <recommendedName>
        <fullName evidence="4">PH domain-containing protein</fullName>
    </recommendedName>
</protein>
<gene>
    <name evidence="2" type="ORF">J2853_003035</name>
</gene>
<feature type="transmembrane region" description="Helical" evidence="1">
    <location>
        <begin position="7"/>
        <end position="27"/>
    </location>
</feature>
<reference evidence="2 3" key="1">
    <citation type="submission" date="2023-07" db="EMBL/GenBank/DDBJ databases">
        <title>Sequencing the genomes of 1000 actinobacteria strains.</title>
        <authorList>
            <person name="Klenk H.-P."/>
        </authorList>
    </citation>
    <scope>NUCLEOTIDE SEQUENCE [LARGE SCALE GENOMIC DNA]</scope>
    <source>
        <strain evidence="2 3">DSM 46740</strain>
    </source>
</reference>
<comment type="caution">
    <text evidence="2">The sequence shown here is derived from an EMBL/GenBank/DDBJ whole genome shotgun (WGS) entry which is preliminary data.</text>
</comment>
<keyword evidence="1" id="KW-0472">Membrane</keyword>
<evidence type="ECO:0000313" key="3">
    <source>
        <dbReference type="Proteomes" id="UP001225356"/>
    </source>
</evidence>
<dbReference type="Proteomes" id="UP001225356">
    <property type="component" value="Unassembled WGS sequence"/>
</dbReference>
<keyword evidence="3" id="KW-1185">Reference proteome</keyword>
<evidence type="ECO:0000313" key="2">
    <source>
        <dbReference type="EMBL" id="MDP9843824.1"/>
    </source>
</evidence>
<accession>A0ABT9QAS5</accession>
<dbReference type="RefSeq" id="WP_307558216.1">
    <property type="nucleotide sequence ID" value="NZ_JAUSQU010000001.1"/>
</dbReference>
<dbReference type="EMBL" id="JAUSQU010000001">
    <property type="protein sequence ID" value="MDP9843824.1"/>
    <property type="molecule type" value="Genomic_DNA"/>
</dbReference>
<keyword evidence="1" id="KW-0812">Transmembrane</keyword>